<reference evidence="2" key="2">
    <citation type="submission" date="2021-04" db="EMBL/GenBank/DDBJ databases">
        <authorList>
            <person name="Gilroy R."/>
        </authorList>
    </citation>
    <scope>NUCLEOTIDE SEQUENCE</scope>
    <source>
        <strain evidence="2">CHK187-5294</strain>
    </source>
</reference>
<accession>A0A9D2D025</accession>
<keyword evidence="1" id="KW-0732">Signal</keyword>
<dbReference type="Proteomes" id="UP000824132">
    <property type="component" value="Unassembled WGS sequence"/>
</dbReference>
<proteinExistence type="predicted"/>
<name>A0A9D2D025_9FIRM</name>
<sequence>MKEKKFLSCLLGLVMSCGALTGLAACGQGTENGGENNNPAVVCEHELQRVERQEPTCTEPGHIGYYTCSLCGKIFFDEDAEIELTQEVASIPTVSHSVEYYAAAEGDGINRPHSEYYHCFVCGKYFSDKAAENEITFSDIYGDDLAPIRLTDGTGTSAGTISHNLFEGKSYNSESQYADLYDDFVLRGFMSWTNENGLSFAEFPTNGVLQVNINLNRECTLNGTGWYNCRIRYTKEGGLMYGKMATADNLAAPEEFTSLFETQGGIYFRIVRNGGTISFYFEDADGNAQLMCSESSFGSEAIVRITANHDGQTAGWVPSVTQTALVVGITDANFDFSSVYEE</sequence>
<comment type="caution">
    <text evidence="2">The sequence shown here is derived from an EMBL/GenBank/DDBJ whole genome shotgun (WGS) entry which is preliminary data.</text>
</comment>
<dbReference type="AlphaFoldDB" id="A0A9D2D025"/>
<dbReference type="PROSITE" id="PS51257">
    <property type="entry name" value="PROKAR_LIPOPROTEIN"/>
    <property type="match status" value="1"/>
</dbReference>
<gene>
    <name evidence="2" type="ORF">H9727_06670</name>
</gene>
<reference evidence="2" key="1">
    <citation type="journal article" date="2021" name="PeerJ">
        <title>Extensive microbial diversity within the chicken gut microbiome revealed by metagenomics and culture.</title>
        <authorList>
            <person name="Gilroy R."/>
            <person name="Ravi A."/>
            <person name="Getino M."/>
            <person name="Pursley I."/>
            <person name="Horton D.L."/>
            <person name="Alikhan N.F."/>
            <person name="Baker D."/>
            <person name="Gharbi K."/>
            <person name="Hall N."/>
            <person name="Watson M."/>
            <person name="Adriaenssens E.M."/>
            <person name="Foster-Nyarko E."/>
            <person name="Jarju S."/>
            <person name="Secka A."/>
            <person name="Antonio M."/>
            <person name="Oren A."/>
            <person name="Chaudhuri R.R."/>
            <person name="La Ragione R."/>
            <person name="Hildebrand F."/>
            <person name="Pallen M.J."/>
        </authorList>
    </citation>
    <scope>NUCLEOTIDE SEQUENCE</scope>
    <source>
        <strain evidence="2">CHK187-5294</strain>
    </source>
</reference>
<organism evidence="2 3">
    <name type="scientific">Candidatus Borkfalkia avistercoris</name>
    <dbReference type="NCBI Taxonomy" id="2838504"/>
    <lineage>
        <taxon>Bacteria</taxon>
        <taxon>Bacillati</taxon>
        <taxon>Bacillota</taxon>
        <taxon>Clostridia</taxon>
        <taxon>Christensenellales</taxon>
        <taxon>Christensenellaceae</taxon>
        <taxon>Candidatus Borkfalkia</taxon>
    </lineage>
</organism>
<evidence type="ECO:0000313" key="2">
    <source>
        <dbReference type="EMBL" id="HIZ03951.1"/>
    </source>
</evidence>
<evidence type="ECO:0000313" key="3">
    <source>
        <dbReference type="Proteomes" id="UP000824132"/>
    </source>
</evidence>
<evidence type="ECO:0000256" key="1">
    <source>
        <dbReference type="SAM" id="SignalP"/>
    </source>
</evidence>
<feature type="signal peptide" evidence="1">
    <location>
        <begin position="1"/>
        <end position="24"/>
    </location>
</feature>
<protein>
    <recommendedName>
        <fullName evidence="4">Ig-like domain-containing protein</fullName>
    </recommendedName>
</protein>
<dbReference type="EMBL" id="DXCL01000041">
    <property type="protein sequence ID" value="HIZ03951.1"/>
    <property type="molecule type" value="Genomic_DNA"/>
</dbReference>
<feature type="chain" id="PRO_5039081534" description="Ig-like domain-containing protein" evidence="1">
    <location>
        <begin position="25"/>
        <end position="342"/>
    </location>
</feature>
<evidence type="ECO:0008006" key="4">
    <source>
        <dbReference type="Google" id="ProtNLM"/>
    </source>
</evidence>